<dbReference type="Gene3D" id="3.30.70.270">
    <property type="match status" value="1"/>
</dbReference>
<dbReference type="PANTHER" id="PTHR45138">
    <property type="entry name" value="REGULATORY COMPONENTS OF SENSORY TRANSDUCTION SYSTEM"/>
    <property type="match status" value="1"/>
</dbReference>
<dbReference type="SUPFAM" id="SSF48452">
    <property type="entry name" value="TPR-like"/>
    <property type="match status" value="1"/>
</dbReference>
<evidence type="ECO:0000313" key="2">
    <source>
        <dbReference type="EMBL" id="NJC72364.1"/>
    </source>
</evidence>
<organism evidence="2 3">
    <name type="scientific">Planosporangium thailandense</name>
    <dbReference type="NCBI Taxonomy" id="765197"/>
    <lineage>
        <taxon>Bacteria</taxon>
        <taxon>Bacillati</taxon>
        <taxon>Actinomycetota</taxon>
        <taxon>Actinomycetes</taxon>
        <taxon>Micromonosporales</taxon>
        <taxon>Micromonosporaceae</taxon>
        <taxon>Planosporangium</taxon>
    </lineage>
</organism>
<reference evidence="2 3" key="1">
    <citation type="submission" date="2020-03" db="EMBL/GenBank/DDBJ databases">
        <title>WGS of the type strain of Planosporangium spp.</title>
        <authorList>
            <person name="Thawai C."/>
        </authorList>
    </citation>
    <scope>NUCLEOTIDE SEQUENCE [LARGE SCALE GENOMIC DNA]</scope>
    <source>
        <strain evidence="2 3">TBRC 5610</strain>
    </source>
</reference>
<dbReference type="Gene3D" id="1.25.40.10">
    <property type="entry name" value="Tetratricopeptide repeat domain"/>
    <property type="match status" value="1"/>
</dbReference>
<dbReference type="InterPro" id="IPR050469">
    <property type="entry name" value="Diguanylate_Cyclase"/>
</dbReference>
<dbReference type="RefSeq" id="WP_167927277.1">
    <property type="nucleotide sequence ID" value="NZ_JAATVY010000018.1"/>
</dbReference>
<dbReference type="Pfam" id="PF00990">
    <property type="entry name" value="GGDEF"/>
    <property type="match status" value="1"/>
</dbReference>
<dbReference type="InterPro" id="IPR000160">
    <property type="entry name" value="GGDEF_dom"/>
</dbReference>
<dbReference type="SUPFAM" id="SSF55073">
    <property type="entry name" value="Nucleotide cyclase"/>
    <property type="match status" value="1"/>
</dbReference>
<dbReference type="PROSITE" id="PS50887">
    <property type="entry name" value="GGDEF"/>
    <property type="match status" value="1"/>
</dbReference>
<dbReference type="InterPro" id="IPR011990">
    <property type="entry name" value="TPR-like_helical_dom_sf"/>
</dbReference>
<proteinExistence type="predicted"/>
<gene>
    <name evidence="2" type="ORF">HC031_21970</name>
</gene>
<comment type="caution">
    <text evidence="2">The sequence shown here is derived from an EMBL/GenBank/DDBJ whole genome shotgun (WGS) entry which is preliminary data.</text>
</comment>
<dbReference type="Proteomes" id="UP000722989">
    <property type="component" value="Unassembled WGS sequence"/>
</dbReference>
<keyword evidence="3" id="KW-1185">Reference proteome</keyword>
<feature type="domain" description="GGDEF" evidence="1">
    <location>
        <begin position="418"/>
        <end position="546"/>
    </location>
</feature>
<protein>
    <submittedName>
        <fullName evidence="2">GGDEF domain-containing protein</fullName>
    </submittedName>
</protein>
<dbReference type="EMBL" id="JAATVY010000018">
    <property type="protein sequence ID" value="NJC72364.1"/>
    <property type="molecule type" value="Genomic_DNA"/>
</dbReference>
<dbReference type="NCBIfam" id="TIGR00254">
    <property type="entry name" value="GGDEF"/>
    <property type="match status" value="1"/>
</dbReference>
<dbReference type="PANTHER" id="PTHR45138:SF9">
    <property type="entry name" value="DIGUANYLATE CYCLASE DGCM-RELATED"/>
    <property type="match status" value="1"/>
</dbReference>
<dbReference type="SMART" id="SM00267">
    <property type="entry name" value="GGDEF"/>
    <property type="match status" value="1"/>
</dbReference>
<evidence type="ECO:0000313" key="3">
    <source>
        <dbReference type="Proteomes" id="UP000722989"/>
    </source>
</evidence>
<dbReference type="InterPro" id="IPR029787">
    <property type="entry name" value="Nucleotide_cyclase"/>
</dbReference>
<sequence length="546" mass="59963">MRPYQGWQGVAVDNGAETDVRLPVPVSPYGPLDALAEQVHALTQTSRAQEALAVLEVYEPLARAFGDDKTVGFLLQARMFAYVNLGRLQEAVAAGERLLRHNESAGSVIGVAKALADLARAHLFADQISEAMQCLARAGLLLEETSVRNERYVASLGSLMGSAINAELYETSHAAYHQILELWTATDRPESFAIYDLIHAEMLLEWGLRLDQLGDHAAARARLRTAAELFARWCDVPTGRDITAETLSVSAPYAMTLAKLGEVDWTLDLAASIVVPLRAAGDWYHARQAHLALGIALRATGDLPAARREMVAAKQLGPDSSAGWGLTVGFELAELNAQEVGEDATRDLRAMIHDQARQLWRRRLQRVAMLRQARQREEQEQARQRAEVASLHDPLTGLANRRRFDQVMTELDTGERAVPTVLLIVDVDQFKAINDTYSHSVGDQVLREIATILRANCRGDDIPVRYAGDEFVVFLHTDVNGARRTAERIRAAVRDADLRHLAAGLRVSVSIGAAALRTGVTAHDLFNAADANLYRAKRGGRDRVAT</sequence>
<dbReference type="CDD" id="cd01949">
    <property type="entry name" value="GGDEF"/>
    <property type="match status" value="1"/>
</dbReference>
<evidence type="ECO:0000259" key="1">
    <source>
        <dbReference type="PROSITE" id="PS50887"/>
    </source>
</evidence>
<name>A0ABX0Y4Z3_9ACTN</name>
<accession>A0ABX0Y4Z3</accession>
<dbReference type="InterPro" id="IPR043128">
    <property type="entry name" value="Rev_trsase/Diguanyl_cyclase"/>
</dbReference>